<dbReference type="PANTHER" id="PTHR34300">
    <property type="entry name" value="QUEUOSINE PRECURSOR TRANSPORTER-RELATED"/>
    <property type="match status" value="1"/>
</dbReference>
<dbReference type="InterPro" id="IPR003744">
    <property type="entry name" value="YhhQ"/>
</dbReference>
<feature type="transmembrane region" description="Helical" evidence="1">
    <location>
        <begin position="185"/>
        <end position="205"/>
    </location>
</feature>
<feature type="transmembrane region" description="Helical" evidence="1">
    <location>
        <begin position="146"/>
        <end position="173"/>
    </location>
</feature>
<dbReference type="Proteomes" id="UP000029861">
    <property type="component" value="Unassembled WGS sequence"/>
</dbReference>
<keyword evidence="1" id="KW-1133">Transmembrane helix</keyword>
<gene>
    <name evidence="4" type="ORF">LS80_002325</name>
    <name evidence="3" type="ORF">LS81_002830</name>
    <name evidence="2" type="ORF">NHP164001_08130</name>
</gene>
<dbReference type="STRING" id="50960.LS81_08990"/>
<dbReference type="GO" id="GO:0022857">
    <property type="term" value="F:transmembrane transporter activity"/>
    <property type="evidence" value="ECO:0007669"/>
    <property type="project" value="UniProtKB-UniRule"/>
</dbReference>
<accession>A0A099VJK5</accession>
<comment type="subcellular location">
    <subcellularLocation>
        <location evidence="1">Cell membrane</location>
        <topology evidence="1">Multi-pass membrane protein</topology>
    </subcellularLocation>
</comment>
<feature type="transmembrane region" description="Helical" evidence="1">
    <location>
        <begin position="16"/>
        <end position="34"/>
    </location>
</feature>
<dbReference type="HAMAP" id="MF_02088">
    <property type="entry name" value="Q_prec_transport"/>
    <property type="match status" value="1"/>
</dbReference>
<dbReference type="EMBL" id="BAAFHN010000014">
    <property type="protein sequence ID" value="GAB0172797.1"/>
    <property type="molecule type" value="Genomic_DNA"/>
</dbReference>
<comment type="function">
    <text evidence="1">Involved in the import of queuosine (Q) precursors, required for Q precursor salvage.</text>
</comment>
<dbReference type="Proteomes" id="UP000029878">
    <property type="component" value="Unassembled WGS sequence"/>
</dbReference>
<dbReference type="OrthoDB" id="7065604at2"/>
<dbReference type="PANTHER" id="PTHR34300:SF2">
    <property type="entry name" value="QUEUOSINE PRECURSOR TRANSPORTER-RELATED"/>
    <property type="match status" value="1"/>
</dbReference>
<dbReference type="GO" id="GO:0005886">
    <property type="term" value="C:plasma membrane"/>
    <property type="evidence" value="ECO:0007669"/>
    <property type="project" value="UniProtKB-SubCell"/>
</dbReference>
<comment type="caution">
    <text evidence="4">The sequence shown here is derived from an EMBL/GenBank/DDBJ whole genome shotgun (WGS) entry which is preliminary data.</text>
</comment>
<name>A0A099VJK5_9HELI</name>
<comment type="similarity">
    <text evidence="1">Belongs to the vitamin uptake transporter (VUT/ECF) (TC 2.A.88) family. Q precursor transporter subfamily.</text>
</comment>
<dbReference type="eggNOG" id="COG1738">
    <property type="taxonomic scope" value="Bacteria"/>
</dbReference>
<dbReference type="NCBIfam" id="TIGR00697">
    <property type="entry name" value="queuosine precursor transporter"/>
    <property type="match status" value="1"/>
</dbReference>
<keyword evidence="1" id="KW-1003">Cell membrane</keyword>
<evidence type="ECO:0000313" key="7">
    <source>
        <dbReference type="Proteomes" id="UP001562457"/>
    </source>
</evidence>
<reference evidence="2 7" key="3">
    <citation type="submission" date="2024-06" db="EMBL/GenBank/DDBJ databases">
        <title>Draft genome sequence of Helicobacter trogontum NHP16-4001.</title>
        <authorList>
            <person name="Rimbara E."/>
            <person name="Suzuki M."/>
        </authorList>
    </citation>
    <scope>NUCLEOTIDE SEQUENCE [LARGE SCALE GENOMIC DNA]</scope>
    <source>
        <strain evidence="2 7">NHP16-4001</strain>
    </source>
</reference>
<reference evidence="4" key="2">
    <citation type="submission" date="2018-04" db="EMBL/GenBank/DDBJ databases">
        <authorList>
            <person name="Sheh A."/>
            <person name="Shen Z."/>
            <person name="Mannion A.J."/>
            <person name="Fox J.G."/>
        </authorList>
    </citation>
    <scope>NUCLEOTIDE SEQUENCE</scope>
    <source>
        <strain evidence="4">ATCC 49310</strain>
    </source>
</reference>
<sequence length="213" mass="24529">MSYVPPQEKQMSENTFVVAVMLFTCVIVASNYLVSFTIGSVHIPFFNITLELNHVTYGALTYPLSFLIMDVLSEKHSRKDVLRALRYGLLFAFLPSCAIAFISNEPHIALRIAVASVSAFFVAQFLDVVIFYQLKKKFPSLWWFRNGVSACVAQCVDTFVFFHIAFFGVLPYYDVFMLFLFDYGIKSLVNLLDIPIFYFIAIKTYKKVFYTRK</sequence>
<dbReference type="EMBL" id="JRPK02000005">
    <property type="protein sequence ID" value="TLD99064.1"/>
    <property type="molecule type" value="Genomic_DNA"/>
</dbReference>
<dbReference type="EMBL" id="JRPL02000004">
    <property type="protein sequence ID" value="TLD84154.1"/>
    <property type="molecule type" value="Genomic_DNA"/>
</dbReference>
<dbReference type="Proteomes" id="UP001562457">
    <property type="component" value="Unassembled WGS sequence"/>
</dbReference>
<feature type="transmembrane region" description="Helical" evidence="1">
    <location>
        <begin position="54"/>
        <end position="72"/>
    </location>
</feature>
<evidence type="ECO:0000256" key="1">
    <source>
        <dbReference type="HAMAP-Rule" id="MF_02088"/>
    </source>
</evidence>
<evidence type="ECO:0000313" key="5">
    <source>
        <dbReference type="Proteomes" id="UP000029861"/>
    </source>
</evidence>
<evidence type="ECO:0000313" key="4">
    <source>
        <dbReference type="EMBL" id="TLD99064.1"/>
    </source>
</evidence>
<keyword evidence="1" id="KW-0812">Transmembrane</keyword>
<protein>
    <recommendedName>
        <fullName evidence="1">Probable queuosine precursor transporter</fullName>
        <shortName evidence="1">Q precursor transporter</shortName>
    </recommendedName>
</protein>
<feature type="transmembrane region" description="Helical" evidence="1">
    <location>
        <begin position="108"/>
        <end position="134"/>
    </location>
</feature>
<dbReference type="Pfam" id="PF02592">
    <property type="entry name" value="Vut_1"/>
    <property type="match status" value="1"/>
</dbReference>
<dbReference type="AlphaFoldDB" id="A0A099VJK5"/>
<feature type="transmembrane region" description="Helical" evidence="1">
    <location>
        <begin position="84"/>
        <end position="102"/>
    </location>
</feature>
<evidence type="ECO:0000313" key="6">
    <source>
        <dbReference type="Proteomes" id="UP000029878"/>
    </source>
</evidence>
<dbReference type="RefSeq" id="WP_034319882.1">
    <property type="nucleotide sequence ID" value="NZ_BAAFHN010000014.1"/>
</dbReference>
<keyword evidence="7" id="KW-1185">Reference proteome</keyword>
<keyword evidence="1" id="KW-0813">Transport</keyword>
<reference evidence="5 6" key="1">
    <citation type="journal article" date="2014" name="Genome Announc.">
        <title>Draft genome sequences of eight enterohepatic helicobacter species isolated from both laboratory and wild rodents.</title>
        <authorList>
            <person name="Sheh A."/>
            <person name="Shen Z."/>
            <person name="Fox J.G."/>
        </authorList>
    </citation>
    <scope>NUCLEOTIDE SEQUENCE [LARGE SCALE GENOMIC DNA]</scope>
    <source>
        <strain evidence="4 5">ATCC 49310</strain>
        <strain evidence="3 6">ATCC 700114</strain>
    </source>
</reference>
<proteinExistence type="inferred from homology"/>
<evidence type="ECO:0000313" key="3">
    <source>
        <dbReference type="EMBL" id="TLD84154.1"/>
    </source>
</evidence>
<organism evidence="4 5">
    <name type="scientific">Helicobacter trogontum</name>
    <dbReference type="NCBI Taxonomy" id="50960"/>
    <lineage>
        <taxon>Bacteria</taxon>
        <taxon>Pseudomonadati</taxon>
        <taxon>Campylobacterota</taxon>
        <taxon>Epsilonproteobacteria</taxon>
        <taxon>Campylobacterales</taxon>
        <taxon>Helicobacteraceae</taxon>
        <taxon>Helicobacter</taxon>
    </lineage>
</organism>
<evidence type="ECO:0000313" key="2">
    <source>
        <dbReference type="EMBL" id="GAB0172797.1"/>
    </source>
</evidence>
<keyword evidence="1" id="KW-0472">Membrane</keyword>